<dbReference type="Proteomes" id="UP000198589">
    <property type="component" value="Unassembled WGS sequence"/>
</dbReference>
<gene>
    <name evidence="5" type="ORF">SAMN05216574_10790</name>
</gene>
<dbReference type="Gene3D" id="3.30.450.20">
    <property type="entry name" value="PAS domain"/>
    <property type="match status" value="1"/>
</dbReference>
<accession>A0A1I2EKY6</accession>
<dbReference type="InterPro" id="IPR000700">
    <property type="entry name" value="PAS-assoc_C"/>
</dbReference>
<protein>
    <submittedName>
        <fullName evidence="5">PAS domain S-box-containing protein/diguanylate cyclase (GGDEF) domain-containing protein</fullName>
    </submittedName>
</protein>
<dbReference type="SMART" id="SM00267">
    <property type="entry name" value="GGDEF"/>
    <property type="match status" value="1"/>
</dbReference>
<feature type="transmembrane region" description="Helical" evidence="1">
    <location>
        <begin position="94"/>
        <end position="113"/>
    </location>
</feature>
<dbReference type="Gene3D" id="3.30.70.270">
    <property type="match status" value="1"/>
</dbReference>
<dbReference type="PANTHER" id="PTHR46663">
    <property type="entry name" value="DIGUANYLATE CYCLASE DGCT-RELATED"/>
    <property type="match status" value="1"/>
</dbReference>
<dbReference type="Pfam" id="PF08448">
    <property type="entry name" value="PAS_4"/>
    <property type="match status" value="1"/>
</dbReference>
<dbReference type="PROSITE" id="PS50887">
    <property type="entry name" value="GGDEF"/>
    <property type="match status" value="1"/>
</dbReference>
<evidence type="ECO:0000259" key="4">
    <source>
        <dbReference type="PROSITE" id="PS50887"/>
    </source>
</evidence>
<dbReference type="InterPro" id="IPR000014">
    <property type="entry name" value="PAS"/>
</dbReference>
<evidence type="ECO:0000259" key="3">
    <source>
        <dbReference type="PROSITE" id="PS50113"/>
    </source>
</evidence>
<feature type="transmembrane region" description="Helical" evidence="1">
    <location>
        <begin position="160"/>
        <end position="179"/>
    </location>
</feature>
<keyword evidence="1" id="KW-1133">Transmembrane helix</keyword>
<feature type="transmembrane region" description="Helical" evidence="1">
    <location>
        <begin position="125"/>
        <end position="148"/>
    </location>
</feature>
<dbReference type="EMBL" id="FOND01000007">
    <property type="protein sequence ID" value="SFE93166.1"/>
    <property type="molecule type" value="Genomic_DNA"/>
</dbReference>
<dbReference type="InterPro" id="IPR029787">
    <property type="entry name" value="Nucleotide_cyclase"/>
</dbReference>
<dbReference type="SUPFAM" id="SSF55073">
    <property type="entry name" value="Nucleotide cyclase"/>
    <property type="match status" value="1"/>
</dbReference>
<dbReference type="NCBIfam" id="TIGR00254">
    <property type="entry name" value="GGDEF"/>
    <property type="match status" value="1"/>
</dbReference>
<evidence type="ECO:0000259" key="2">
    <source>
        <dbReference type="PROSITE" id="PS50112"/>
    </source>
</evidence>
<dbReference type="InterPro" id="IPR000160">
    <property type="entry name" value="GGDEF_dom"/>
</dbReference>
<reference evidence="6" key="1">
    <citation type="submission" date="2016-10" db="EMBL/GenBank/DDBJ databases">
        <authorList>
            <person name="Varghese N."/>
            <person name="Submissions S."/>
        </authorList>
    </citation>
    <scope>NUCLEOTIDE SEQUENCE [LARGE SCALE GENOMIC DNA]</scope>
    <source>
        <strain evidence="6">DSM 46838</strain>
    </source>
</reference>
<keyword evidence="1" id="KW-0472">Membrane</keyword>
<dbReference type="PANTHER" id="PTHR46663:SF4">
    <property type="entry name" value="DIGUANYLATE CYCLASE DGCT-RELATED"/>
    <property type="match status" value="1"/>
</dbReference>
<dbReference type="InterPro" id="IPR035965">
    <property type="entry name" value="PAS-like_dom_sf"/>
</dbReference>
<dbReference type="CDD" id="cd01949">
    <property type="entry name" value="GGDEF"/>
    <property type="match status" value="1"/>
</dbReference>
<feature type="domain" description="PAS" evidence="2">
    <location>
        <begin position="356"/>
        <end position="401"/>
    </location>
</feature>
<feature type="domain" description="PAC" evidence="3">
    <location>
        <begin position="429"/>
        <end position="482"/>
    </location>
</feature>
<dbReference type="STRING" id="1798228.SAMN05216574_10790"/>
<dbReference type="InterPro" id="IPR013656">
    <property type="entry name" value="PAS_4"/>
</dbReference>
<dbReference type="Pfam" id="PF00990">
    <property type="entry name" value="GGDEF"/>
    <property type="match status" value="1"/>
</dbReference>
<dbReference type="NCBIfam" id="TIGR00229">
    <property type="entry name" value="sensory_box"/>
    <property type="match status" value="1"/>
</dbReference>
<dbReference type="PROSITE" id="PS50113">
    <property type="entry name" value="PAC"/>
    <property type="match status" value="1"/>
</dbReference>
<keyword evidence="6" id="KW-1185">Reference proteome</keyword>
<dbReference type="CDD" id="cd00130">
    <property type="entry name" value="PAS"/>
    <property type="match status" value="1"/>
</dbReference>
<name>A0A1I2EKY6_9ACTN</name>
<dbReference type="FunFam" id="3.30.70.270:FF:000001">
    <property type="entry name" value="Diguanylate cyclase domain protein"/>
    <property type="match status" value="1"/>
</dbReference>
<keyword evidence="1" id="KW-0812">Transmembrane</keyword>
<dbReference type="InterPro" id="IPR052163">
    <property type="entry name" value="DGC-Regulatory_Protein"/>
</dbReference>
<dbReference type="SUPFAM" id="SSF55785">
    <property type="entry name" value="PYP-like sensor domain (PAS domain)"/>
    <property type="match status" value="1"/>
</dbReference>
<dbReference type="InterPro" id="IPR043128">
    <property type="entry name" value="Rev_trsase/Diguanyl_cyclase"/>
</dbReference>
<organism evidence="5 6">
    <name type="scientific">Blastococcus tunisiensis</name>
    <dbReference type="NCBI Taxonomy" id="1798228"/>
    <lineage>
        <taxon>Bacteria</taxon>
        <taxon>Bacillati</taxon>
        <taxon>Actinomycetota</taxon>
        <taxon>Actinomycetes</taxon>
        <taxon>Geodermatophilales</taxon>
        <taxon>Geodermatophilaceae</taxon>
        <taxon>Blastococcus</taxon>
    </lineage>
</organism>
<dbReference type="PROSITE" id="PS50112">
    <property type="entry name" value="PAS"/>
    <property type="match status" value="1"/>
</dbReference>
<evidence type="ECO:0000256" key="1">
    <source>
        <dbReference type="SAM" id="Phobius"/>
    </source>
</evidence>
<sequence length="652" mass="70342">MIGLLRALATLLFLGLAAASLAQWRQRRDAPAKWAAVSFALLALVTTSGLLLPDTGGAAVAWAHKVRIAALICFPYCLHRFAAAFTGMPRLIDAPATGATLLLAVVTLALPPLGQAGEPAPGWSIWYIAAALLLWTALSALVAARLWVAGRGQANLVRRRMRLLAYASLGLSIAILTAGTTRAGSGDWPALVVQSLAVLSTVLFWAGLTPPRFLLASWRHSDEADLDQAVQSLVAAASRAEITDVLLPHLVRVVGGRGAAVTDAEHGVVAAYGDVTDARTHGRAATHPDGAAGSPRRVDFELQSGRLSVWVSPYTPFFGETELFRVRSLATLLDIALERIRLAETERETQDALDREREFSQRLVRSASDCIFAFDTDFRYTLWNPAMEALTGVPAAAVLGQVAFERFPSIVESGDDRIFRTTLGGDHVGTGERYFDVPETGVQGWFTAAYSPLRNETGQVVGGLAVVHDVTAAREADRLRREALHDPLTGLANRTLFFERLRHALARLERHPGPVAAMFLDVDRFKQINDRYGHDAGDQVLCAIGERVTHALRPEDTVARLGGDEIAVLCEHVVDADHASAIAERIIDAFRTPITVNHLDLAITVSVGIALAQHAGDDPERLLAQADAAMYRAKNNGRGRAQLFAEPVTQRG</sequence>
<evidence type="ECO:0000313" key="5">
    <source>
        <dbReference type="EMBL" id="SFE93166.1"/>
    </source>
</evidence>
<feature type="domain" description="GGDEF" evidence="4">
    <location>
        <begin position="513"/>
        <end position="646"/>
    </location>
</feature>
<dbReference type="AlphaFoldDB" id="A0A1I2EKY6"/>
<evidence type="ECO:0000313" key="6">
    <source>
        <dbReference type="Proteomes" id="UP000198589"/>
    </source>
</evidence>
<feature type="transmembrane region" description="Helical" evidence="1">
    <location>
        <begin position="32"/>
        <end position="52"/>
    </location>
</feature>
<proteinExistence type="predicted"/>